<evidence type="ECO:0000313" key="2">
    <source>
        <dbReference type="Proteomes" id="UP000265520"/>
    </source>
</evidence>
<proteinExistence type="predicted"/>
<protein>
    <submittedName>
        <fullName evidence="1">Uncharacterized protein</fullName>
    </submittedName>
</protein>
<feature type="non-terminal residue" evidence="1">
    <location>
        <position position="1"/>
    </location>
</feature>
<reference evidence="1 2" key="1">
    <citation type="journal article" date="2018" name="Front. Plant Sci.">
        <title>Red Clover (Trifolium pratense) and Zigzag Clover (T. medium) - A Picture of Genomic Similarities and Differences.</title>
        <authorList>
            <person name="Dluhosova J."/>
            <person name="Istvanek J."/>
            <person name="Nedelnik J."/>
            <person name="Repkova J."/>
        </authorList>
    </citation>
    <scope>NUCLEOTIDE SEQUENCE [LARGE SCALE GENOMIC DNA]</scope>
    <source>
        <strain evidence="2">cv. 10/8</strain>
        <tissue evidence="1">Leaf</tissue>
    </source>
</reference>
<name>A0A392UYQ4_9FABA</name>
<organism evidence="1 2">
    <name type="scientific">Trifolium medium</name>
    <dbReference type="NCBI Taxonomy" id="97028"/>
    <lineage>
        <taxon>Eukaryota</taxon>
        <taxon>Viridiplantae</taxon>
        <taxon>Streptophyta</taxon>
        <taxon>Embryophyta</taxon>
        <taxon>Tracheophyta</taxon>
        <taxon>Spermatophyta</taxon>
        <taxon>Magnoliopsida</taxon>
        <taxon>eudicotyledons</taxon>
        <taxon>Gunneridae</taxon>
        <taxon>Pentapetalae</taxon>
        <taxon>rosids</taxon>
        <taxon>fabids</taxon>
        <taxon>Fabales</taxon>
        <taxon>Fabaceae</taxon>
        <taxon>Papilionoideae</taxon>
        <taxon>50 kb inversion clade</taxon>
        <taxon>NPAAA clade</taxon>
        <taxon>Hologalegina</taxon>
        <taxon>IRL clade</taxon>
        <taxon>Trifolieae</taxon>
        <taxon>Trifolium</taxon>
    </lineage>
</organism>
<dbReference type="Proteomes" id="UP000265520">
    <property type="component" value="Unassembled WGS sequence"/>
</dbReference>
<sequence length="38" mass="4146">ISAFELSSEDCSIYEGLHRSNSFATDIGSVTYSTSQQD</sequence>
<comment type="caution">
    <text evidence="1">The sequence shown here is derived from an EMBL/GenBank/DDBJ whole genome shotgun (WGS) entry which is preliminary data.</text>
</comment>
<dbReference type="AlphaFoldDB" id="A0A392UYQ4"/>
<dbReference type="EMBL" id="LXQA010992980">
    <property type="protein sequence ID" value="MCI80323.1"/>
    <property type="molecule type" value="Genomic_DNA"/>
</dbReference>
<evidence type="ECO:0000313" key="1">
    <source>
        <dbReference type="EMBL" id="MCI80323.1"/>
    </source>
</evidence>
<keyword evidence="2" id="KW-1185">Reference proteome</keyword>
<accession>A0A392UYQ4</accession>